<organism evidence="2 3">
    <name type="scientific">Mytilus galloprovincialis</name>
    <name type="common">Mediterranean mussel</name>
    <dbReference type="NCBI Taxonomy" id="29158"/>
    <lineage>
        <taxon>Eukaryota</taxon>
        <taxon>Metazoa</taxon>
        <taxon>Spiralia</taxon>
        <taxon>Lophotrochozoa</taxon>
        <taxon>Mollusca</taxon>
        <taxon>Bivalvia</taxon>
        <taxon>Autobranchia</taxon>
        <taxon>Pteriomorphia</taxon>
        <taxon>Mytilida</taxon>
        <taxon>Mytiloidea</taxon>
        <taxon>Mytilidae</taxon>
        <taxon>Mytilinae</taxon>
        <taxon>Mytilus</taxon>
    </lineage>
</organism>
<dbReference type="AlphaFoldDB" id="A0A8B6BYN0"/>
<evidence type="ECO:0000313" key="2">
    <source>
        <dbReference type="EMBL" id="VDH97637.1"/>
    </source>
</evidence>
<comment type="caution">
    <text evidence="2">The sequence shown here is derived from an EMBL/GenBank/DDBJ whole genome shotgun (WGS) entry which is preliminary data.</text>
</comment>
<feature type="transmembrane region" description="Helical" evidence="1">
    <location>
        <begin position="44"/>
        <end position="67"/>
    </location>
</feature>
<dbReference type="Proteomes" id="UP000596742">
    <property type="component" value="Unassembled WGS sequence"/>
</dbReference>
<gene>
    <name evidence="2" type="ORF">MGAL_10B006921</name>
</gene>
<evidence type="ECO:0000256" key="1">
    <source>
        <dbReference type="SAM" id="Phobius"/>
    </source>
</evidence>
<protein>
    <submittedName>
        <fullName evidence="2">Uncharacterized protein</fullName>
    </submittedName>
</protein>
<evidence type="ECO:0000313" key="3">
    <source>
        <dbReference type="Proteomes" id="UP000596742"/>
    </source>
</evidence>
<keyword evidence="1" id="KW-0472">Membrane</keyword>
<dbReference type="EMBL" id="UYJE01000929">
    <property type="protein sequence ID" value="VDH97637.1"/>
    <property type="molecule type" value="Genomic_DNA"/>
</dbReference>
<reference evidence="2" key="1">
    <citation type="submission" date="2018-11" db="EMBL/GenBank/DDBJ databases">
        <authorList>
            <person name="Alioto T."/>
            <person name="Alioto T."/>
        </authorList>
    </citation>
    <scope>NUCLEOTIDE SEQUENCE</scope>
</reference>
<proteinExistence type="predicted"/>
<keyword evidence="1" id="KW-0812">Transmembrane</keyword>
<sequence length="189" mass="21763">MFGGENCSGDDIDQQKGNCNKQKCIAIEISDVPKILSSEIFKKALYYGVIPGALLLILCVVIVCVIVRKRRRSSISLETYNFQNTTYMTPGKDDAICKDTKLTCHLEEKQITDEKEEEEERYTDMDNKLICSANTDTEHYDYARDDEDHYDTYVDESDHYEKCGNVNRESLDESCTKNASNEFHTFKNF</sequence>
<name>A0A8B6BYN0_MYTGA</name>
<keyword evidence="1" id="KW-1133">Transmembrane helix</keyword>
<accession>A0A8B6BYN0</accession>
<keyword evidence="3" id="KW-1185">Reference proteome</keyword>